<dbReference type="EC" id="2.3.1.-" evidence="6"/>
<dbReference type="PANTHER" id="PTHR37817:SF1">
    <property type="entry name" value="N-ACETYLTRANSFERASE EIS"/>
    <property type="match status" value="1"/>
</dbReference>
<reference evidence="6 7" key="1">
    <citation type="submission" date="2024-09" db="EMBL/GenBank/DDBJ databases">
        <authorList>
            <person name="Pan X."/>
        </authorList>
    </citation>
    <scope>NUCLEOTIDE SEQUENCE [LARGE SCALE GENOMIC DNA]</scope>
    <source>
        <strain evidence="6 7">B2969</strain>
    </source>
</reference>
<dbReference type="Gene3D" id="3.30.1050.10">
    <property type="entry name" value="SCP2 sterol-binding domain"/>
    <property type="match status" value="1"/>
</dbReference>
<dbReference type="Gene3D" id="3.40.630.30">
    <property type="match status" value="2"/>
</dbReference>
<comment type="caution">
    <text evidence="6">The sequence shown here is derived from an EMBL/GenBank/DDBJ whole genome shotgun (WGS) entry which is preliminary data.</text>
</comment>
<dbReference type="HAMAP" id="MF_01812">
    <property type="entry name" value="Eis"/>
    <property type="match status" value="1"/>
</dbReference>
<dbReference type="InterPro" id="IPR022902">
    <property type="entry name" value="NAcTrfase_Eis"/>
</dbReference>
<comment type="similarity">
    <text evidence="1 4">Belongs to the acetyltransferase Eis family.</text>
</comment>
<protein>
    <submittedName>
        <fullName evidence="6">GNAT family N-acetyltransferase</fullName>
        <ecNumber evidence="6">2.3.1.-</ecNumber>
    </submittedName>
</protein>
<dbReference type="EMBL" id="JBIQWL010000001">
    <property type="protein sequence ID" value="MFH8249652.1"/>
    <property type="molecule type" value="Genomic_DNA"/>
</dbReference>
<feature type="binding site" evidence="4">
    <location>
        <begin position="149"/>
        <end position="150"/>
    </location>
    <ligand>
        <name>acetyl-CoA</name>
        <dbReference type="ChEBI" id="CHEBI:57288"/>
    </ligand>
</feature>
<proteinExistence type="inferred from homology"/>
<dbReference type="Pfam" id="PF13530">
    <property type="entry name" value="SCP2_2"/>
    <property type="match status" value="1"/>
</dbReference>
<dbReference type="SUPFAM" id="SSF55718">
    <property type="entry name" value="SCP-like"/>
    <property type="match status" value="1"/>
</dbReference>
<dbReference type="RefSeq" id="WP_396639586.1">
    <property type="nucleotide sequence ID" value="NZ_JBIQWL010000001.1"/>
</dbReference>
<feature type="binding site" evidence="4">
    <location>
        <begin position="113"/>
        <end position="115"/>
    </location>
    <ligand>
        <name>acetyl-CoA</name>
        <dbReference type="ChEBI" id="CHEBI:57288"/>
    </ligand>
</feature>
<evidence type="ECO:0000256" key="2">
    <source>
        <dbReference type="ARBA" id="ARBA00022679"/>
    </source>
</evidence>
<evidence type="ECO:0000256" key="1">
    <source>
        <dbReference type="ARBA" id="ARBA00009213"/>
    </source>
</evidence>
<dbReference type="Proteomes" id="UP001610861">
    <property type="component" value="Unassembled WGS sequence"/>
</dbReference>
<evidence type="ECO:0000259" key="5">
    <source>
        <dbReference type="PROSITE" id="PS51186"/>
    </source>
</evidence>
<evidence type="ECO:0000256" key="4">
    <source>
        <dbReference type="HAMAP-Rule" id="MF_01812"/>
    </source>
</evidence>
<feature type="domain" description="N-acetyltransferase" evidence="5">
    <location>
        <begin position="26"/>
        <end position="180"/>
    </location>
</feature>
<evidence type="ECO:0000256" key="3">
    <source>
        <dbReference type="ARBA" id="ARBA00023315"/>
    </source>
</evidence>
<dbReference type="InterPro" id="IPR041380">
    <property type="entry name" value="Acetyltransf_17"/>
</dbReference>
<dbReference type="Pfam" id="PF13527">
    <property type="entry name" value="Acetyltransf_9"/>
    <property type="match status" value="1"/>
</dbReference>
<dbReference type="InterPro" id="IPR016181">
    <property type="entry name" value="Acyl_CoA_acyltransferase"/>
</dbReference>
<sequence>MDDLAARHHDAPVDEESRAALAAQDLELRIVANDDADGVVEWLRAMERGFLASEPKEEHTRAVAERIVQRRLAGVFDASGPLPGLPIGTFASWVGELTVPGGGGIPSCAISMVTVAPTHRRRGLLRSMMAGELRVAHELGVPMAMLTVSESTIYGRFGFASAAYSARGRIDTTRVRWTGPATPGRIDFITRERFREVAPDLHDRARRAMPGEIAMPVGHWDRFAGTRPDAEHPERIRALQYTDAAGELQGVALYTVRENEADFPRSKAHLLRLVAATADAYAALWRFVLELDLIGEVEASELAVEEPVFWMIGDRRAATVTVRDHQYLRILDVPAALTARRYAASGSVVLDVTDPFGFAEGRWLLEVDADGTATVSTDIPEGLPVVRLGVAELSAAYLGSVSLATLTAAGRVEATDVFAAARLFAWPVPARLSFWY</sequence>
<dbReference type="InterPro" id="IPR051554">
    <property type="entry name" value="Acetyltransferase_Eis"/>
</dbReference>
<dbReference type="Pfam" id="PF17668">
    <property type="entry name" value="Acetyltransf_17"/>
    <property type="match status" value="1"/>
</dbReference>
<accession>A0ABW7Q604</accession>
<keyword evidence="2 4" id="KW-0808">Transferase</keyword>
<dbReference type="SUPFAM" id="SSF55729">
    <property type="entry name" value="Acyl-CoA N-acyltransferases (Nat)"/>
    <property type="match status" value="1"/>
</dbReference>
<feature type="binding site" evidence="4">
    <location>
        <begin position="121"/>
        <end position="126"/>
    </location>
    <ligand>
        <name>acetyl-CoA</name>
        <dbReference type="ChEBI" id="CHEBI:57288"/>
    </ligand>
</feature>
<dbReference type="PANTHER" id="PTHR37817">
    <property type="entry name" value="N-ACETYLTRANSFERASE EIS"/>
    <property type="match status" value="1"/>
</dbReference>
<dbReference type="NCBIfam" id="NF002367">
    <property type="entry name" value="PRK01346.1-4"/>
    <property type="match status" value="1"/>
</dbReference>
<dbReference type="GO" id="GO:0016746">
    <property type="term" value="F:acyltransferase activity"/>
    <property type="evidence" value="ECO:0007669"/>
    <property type="project" value="UniProtKB-KW"/>
</dbReference>
<dbReference type="PROSITE" id="PS51186">
    <property type="entry name" value="GNAT"/>
    <property type="match status" value="1"/>
</dbReference>
<keyword evidence="3 4" id="KW-0012">Acyltransferase</keyword>
<dbReference type="InterPro" id="IPR000182">
    <property type="entry name" value="GNAT_dom"/>
</dbReference>
<gene>
    <name evidence="6" type="ORF">ACH3VR_04700</name>
</gene>
<feature type="active site" description="Proton donor" evidence="4">
    <location>
        <position position="154"/>
    </location>
</feature>
<evidence type="ECO:0000313" key="7">
    <source>
        <dbReference type="Proteomes" id="UP001610861"/>
    </source>
</evidence>
<dbReference type="InterPro" id="IPR036527">
    <property type="entry name" value="SCP2_sterol-bd_dom_sf"/>
</dbReference>
<keyword evidence="7" id="KW-1185">Reference proteome</keyword>
<comment type="subunit">
    <text evidence="4">Homohexamer; trimer of dimers.</text>
</comment>
<evidence type="ECO:0000313" key="6">
    <source>
        <dbReference type="EMBL" id="MFH8249652.1"/>
    </source>
</evidence>
<organism evidence="6 7">
    <name type="scientific">Microbacterium alkaliflavum</name>
    <dbReference type="NCBI Taxonomy" id="3248839"/>
    <lineage>
        <taxon>Bacteria</taxon>
        <taxon>Bacillati</taxon>
        <taxon>Actinomycetota</taxon>
        <taxon>Actinomycetes</taxon>
        <taxon>Micrococcales</taxon>
        <taxon>Microbacteriaceae</taxon>
        <taxon>Microbacterium</taxon>
    </lineage>
</organism>
<dbReference type="InterPro" id="IPR025559">
    <property type="entry name" value="Eis_dom"/>
</dbReference>
<feature type="active site" description="Proton acceptor; via carboxylate" evidence="4">
    <location>
        <position position="436"/>
    </location>
</feature>
<name>A0ABW7Q604_9MICO</name>